<dbReference type="PRINTS" id="PR00335">
    <property type="entry name" value="KUPTAKETRKA"/>
</dbReference>
<keyword evidence="4" id="KW-0630">Potassium</keyword>
<name>A0ABU0E5G3_9FIRM</name>
<evidence type="ECO:0000256" key="2">
    <source>
        <dbReference type="ARBA" id="ARBA00022448"/>
    </source>
</evidence>
<dbReference type="RefSeq" id="WP_307408741.1">
    <property type="nucleotide sequence ID" value="NZ_JAUSUR010000004.1"/>
</dbReference>
<dbReference type="InterPro" id="IPR006037">
    <property type="entry name" value="RCK_C"/>
</dbReference>
<dbReference type="EMBL" id="JAUSUR010000004">
    <property type="protein sequence ID" value="MDQ0361745.1"/>
    <property type="molecule type" value="Genomic_DNA"/>
</dbReference>
<evidence type="ECO:0000256" key="1">
    <source>
        <dbReference type="ARBA" id="ARBA00017378"/>
    </source>
</evidence>
<dbReference type="SUPFAM" id="SSF116726">
    <property type="entry name" value="TrkA C-terminal domain-like"/>
    <property type="match status" value="1"/>
</dbReference>
<keyword evidence="6" id="KW-0406">Ion transport</keyword>
<evidence type="ECO:0000259" key="8">
    <source>
        <dbReference type="PROSITE" id="PS51202"/>
    </source>
</evidence>
<dbReference type="InterPro" id="IPR003148">
    <property type="entry name" value="RCK_N"/>
</dbReference>
<dbReference type="PANTHER" id="PTHR43833:SF5">
    <property type="entry name" value="TRK SYSTEM POTASSIUM UPTAKE PROTEIN TRKA"/>
    <property type="match status" value="1"/>
</dbReference>
<dbReference type="Gene3D" id="3.30.70.1450">
    <property type="entry name" value="Regulator of K+ conductance, C-terminal domain"/>
    <property type="match status" value="1"/>
</dbReference>
<dbReference type="Pfam" id="PF02254">
    <property type="entry name" value="TrkA_N"/>
    <property type="match status" value="1"/>
</dbReference>
<reference evidence="9 10" key="1">
    <citation type="submission" date="2023-07" db="EMBL/GenBank/DDBJ databases">
        <title>Genomic Encyclopedia of Type Strains, Phase IV (KMG-IV): sequencing the most valuable type-strain genomes for metagenomic binning, comparative biology and taxonomic classification.</title>
        <authorList>
            <person name="Goeker M."/>
        </authorList>
    </citation>
    <scope>NUCLEOTIDE SEQUENCE [LARGE SCALE GENOMIC DNA]</scope>
    <source>
        <strain evidence="9 10">DSM 16784</strain>
    </source>
</reference>
<dbReference type="Pfam" id="PF02080">
    <property type="entry name" value="TrkA_C"/>
    <property type="match status" value="1"/>
</dbReference>
<accession>A0ABU0E5G3</accession>
<feature type="domain" description="RCK C-terminal" evidence="8">
    <location>
        <begin position="136"/>
        <end position="215"/>
    </location>
</feature>
<dbReference type="PROSITE" id="PS51202">
    <property type="entry name" value="RCK_C"/>
    <property type="match status" value="1"/>
</dbReference>
<dbReference type="PANTHER" id="PTHR43833">
    <property type="entry name" value="POTASSIUM CHANNEL PROTEIN 2-RELATED-RELATED"/>
    <property type="match status" value="1"/>
</dbReference>
<dbReference type="InterPro" id="IPR036291">
    <property type="entry name" value="NAD(P)-bd_dom_sf"/>
</dbReference>
<organism evidence="9 10">
    <name type="scientific">Breznakia pachnodae</name>
    <dbReference type="NCBI Taxonomy" id="265178"/>
    <lineage>
        <taxon>Bacteria</taxon>
        <taxon>Bacillati</taxon>
        <taxon>Bacillota</taxon>
        <taxon>Erysipelotrichia</taxon>
        <taxon>Erysipelotrichales</taxon>
        <taxon>Erysipelotrichaceae</taxon>
        <taxon>Breznakia</taxon>
    </lineage>
</organism>
<evidence type="ECO:0000259" key="7">
    <source>
        <dbReference type="PROSITE" id="PS51201"/>
    </source>
</evidence>
<dbReference type="InterPro" id="IPR050721">
    <property type="entry name" value="Trk_Ktr_HKT_K-transport"/>
</dbReference>
<comment type="caution">
    <text evidence="9">The sequence shown here is derived from an EMBL/GenBank/DDBJ whole genome shotgun (WGS) entry which is preliminary data.</text>
</comment>
<dbReference type="Proteomes" id="UP001230220">
    <property type="component" value="Unassembled WGS sequence"/>
</dbReference>
<evidence type="ECO:0000256" key="3">
    <source>
        <dbReference type="ARBA" id="ARBA00022538"/>
    </source>
</evidence>
<keyword evidence="10" id="KW-1185">Reference proteome</keyword>
<keyword evidence="3" id="KW-0633">Potassium transport</keyword>
<keyword evidence="2" id="KW-0813">Transport</keyword>
<evidence type="ECO:0000313" key="9">
    <source>
        <dbReference type="EMBL" id="MDQ0361745.1"/>
    </source>
</evidence>
<evidence type="ECO:0000313" key="10">
    <source>
        <dbReference type="Proteomes" id="UP001230220"/>
    </source>
</evidence>
<proteinExistence type="predicted"/>
<gene>
    <name evidence="9" type="ORF">J2S15_002495</name>
</gene>
<dbReference type="Gene3D" id="3.40.50.720">
    <property type="entry name" value="NAD(P)-binding Rossmann-like Domain"/>
    <property type="match status" value="1"/>
</dbReference>
<dbReference type="InterPro" id="IPR006036">
    <property type="entry name" value="K_uptake_TrkA"/>
</dbReference>
<keyword evidence="5" id="KW-0520">NAD</keyword>
<evidence type="ECO:0000256" key="4">
    <source>
        <dbReference type="ARBA" id="ARBA00022958"/>
    </source>
</evidence>
<dbReference type="InterPro" id="IPR036721">
    <property type="entry name" value="RCK_C_sf"/>
</dbReference>
<sequence length="216" mass="23742">MNIVIVGGGRMGSGLLRQLLQEGHKVTLIDTNENVLSKLQKDYDFTAVKGIGFDKDVLEKANIKLADAMVSCTNSDETNALIARISKNIYRVPRVIARLFDPDKAKIYSALGIETISTTSWGIHRASELINYSELDPILTIGNNDVELVKVEVPALLVGRTVDQVRMIGEISVVAIYRDSKSFIPTSGTVFQNGDLLYISVLTTSIKRLKTLLGME</sequence>
<protein>
    <recommendedName>
        <fullName evidence="1">Trk system potassium uptake protein TrkA</fullName>
    </recommendedName>
</protein>
<feature type="domain" description="RCK N-terminal" evidence="7">
    <location>
        <begin position="1"/>
        <end position="117"/>
    </location>
</feature>
<evidence type="ECO:0000256" key="5">
    <source>
        <dbReference type="ARBA" id="ARBA00023027"/>
    </source>
</evidence>
<evidence type="ECO:0000256" key="6">
    <source>
        <dbReference type="ARBA" id="ARBA00023065"/>
    </source>
</evidence>
<dbReference type="SUPFAM" id="SSF51735">
    <property type="entry name" value="NAD(P)-binding Rossmann-fold domains"/>
    <property type="match status" value="1"/>
</dbReference>
<dbReference type="PROSITE" id="PS51201">
    <property type="entry name" value="RCK_N"/>
    <property type="match status" value="1"/>
</dbReference>